<dbReference type="SUPFAM" id="SSF51735">
    <property type="entry name" value="NAD(P)-binding Rossmann-fold domains"/>
    <property type="match status" value="1"/>
</dbReference>
<protein>
    <submittedName>
        <fullName evidence="3 4">Flavin reductase (NADPH)-like isoform X1</fullName>
    </submittedName>
</protein>
<dbReference type="Pfam" id="PF13460">
    <property type="entry name" value="NAD_binding_10"/>
    <property type="match status" value="1"/>
</dbReference>
<dbReference type="InterPro" id="IPR016040">
    <property type="entry name" value="NAD(P)-bd_dom"/>
</dbReference>
<dbReference type="Gene3D" id="3.40.50.720">
    <property type="entry name" value="NAD(P)-binding Rossmann-like Domain"/>
    <property type="match status" value="1"/>
</dbReference>
<proteinExistence type="predicted"/>
<sequence length="222" mass="24886">MRLAVFGATGPTGLEVVQQALAQGHDVTALVRDPDKMAALVPNKDLKIEKMDFSSADTVEPHLQDKDVVLSCLGIRSWPWSTVTLYTDSMKVIVAAMRKNNVKRLVCMTSWFTTDDPSNPPFFLMRWIIKPLFLGRVLANMAQMEKYLQECGDINFTVVRPPHLTMGPVTDMQFCTEEGPQVLNTDGMRGMCRADVARFMLSTMSSEEWLRKCVAVIAVPKK</sequence>
<reference evidence="2" key="1">
    <citation type="journal article" date="2020" name="Nat. Ecol. Evol.">
        <title>Deeply conserved synteny resolves early events in vertebrate evolution.</title>
        <authorList>
            <person name="Simakov O."/>
            <person name="Marletaz F."/>
            <person name="Yue J.X."/>
            <person name="O'Connell B."/>
            <person name="Jenkins J."/>
            <person name="Brandt A."/>
            <person name="Calef R."/>
            <person name="Tung C.H."/>
            <person name="Huang T.K."/>
            <person name="Schmutz J."/>
            <person name="Satoh N."/>
            <person name="Yu J.K."/>
            <person name="Putnam N.H."/>
            <person name="Green R.E."/>
            <person name="Rokhsar D.S."/>
        </authorList>
    </citation>
    <scope>NUCLEOTIDE SEQUENCE [LARGE SCALE GENOMIC DNA]</scope>
    <source>
        <strain evidence="2">S238N-H82</strain>
    </source>
</reference>
<evidence type="ECO:0000313" key="3">
    <source>
        <dbReference type="RefSeq" id="XP_035688876.1"/>
    </source>
</evidence>
<accession>A0A9J7N492</accession>
<dbReference type="RefSeq" id="XP_035688877.1">
    <property type="nucleotide sequence ID" value="XM_035832984.1"/>
</dbReference>
<dbReference type="OMA" id="SSNAWVK"/>
<keyword evidence="2" id="KW-1185">Reference proteome</keyword>
<dbReference type="PANTHER" id="PTHR15020:SF50">
    <property type="entry name" value="UPF0659 PROTEIN YMR090W"/>
    <property type="match status" value="1"/>
</dbReference>
<evidence type="ECO:0000313" key="4">
    <source>
        <dbReference type="RefSeq" id="XP_035688877.1"/>
    </source>
</evidence>
<dbReference type="Proteomes" id="UP000001554">
    <property type="component" value="Chromosome 10"/>
</dbReference>
<dbReference type="GO" id="GO:0003824">
    <property type="term" value="F:catalytic activity"/>
    <property type="evidence" value="ECO:0007669"/>
    <property type="project" value="UniProtKB-ARBA"/>
</dbReference>
<dbReference type="RefSeq" id="XP_035688876.1">
    <property type="nucleotide sequence ID" value="XM_035832983.1"/>
</dbReference>
<dbReference type="CDD" id="cd05244">
    <property type="entry name" value="BVR-B_like_SDR_a"/>
    <property type="match status" value="1"/>
</dbReference>
<dbReference type="InterPro" id="IPR036291">
    <property type="entry name" value="NAD(P)-bd_dom_sf"/>
</dbReference>
<dbReference type="KEGG" id="bfo:118424422"/>
<feature type="domain" description="NAD(P)-binding" evidence="1">
    <location>
        <begin position="7"/>
        <end position="205"/>
    </location>
</feature>
<reference evidence="3 4" key="2">
    <citation type="submission" date="2025-04" db="UniProtKB">
        <authorList>
            <consortium name="RefSeq"/>
        </authorList>
    </citation>
    <scope>IDENTIFICATION</scope>
    <source>
        <strain evidence="3 4">S238N-H82</strain>
        <tissue evidence="3 4">Testes</tissue>
    </source>
</reference>
<dbReference type="GeneID" id="118424422"/>
<dbReference type="AlphaFoldDB" id="A0A9J7N492"/>
<evidence type="ECO:0000313" key="2">
    <source>
        <dbReference type="Proteomes" id="UP000001554"/>
    </source>
</evidence>
<dbReference type="PANTHER" id="PTHR15020">
    <property type="entry name" value="FLAVIN REDUCTASE-RELATED"/>
    <property type="match status" value="1"/>
</dbReference>
<name>A0A9J7N492_BRAFL</name>
<dbReference type="OrthoDB" id="419598at2759"/>
<gene>
    <name evidence="3 4" type="primary">LOC118424422</name>
</gene>
<organism evidence="2 3">
    <name type="scientific">Branchiostoma floridae</name>
    <name type="common">Florida lancelet</name>
    <name type="synonym">Amphioxus</name>
    <dbReference type="NCBI Taxonomy" id="7739"/>
    <lineage>
        <taxon>Eukaryota</taxon>
        <taxon>Metazoa</taxon>
        <taxon>Chordata</taxon>
        <taxon>Cephalochordata</taxon>
        <taxon>Leptocardii</taxon>
        <taxon>Amphioxiformes</taxon>
        <taxon>Branchiostomatidae</taxon>
        <taxon>Branchiostoma</taxon>
    </lineage>
</organism>
<evidence type="ECO:0000259" key="1">
    <source>
        <dbReference type="Pfam" id="PF13460"/>
    </source>
</evidence>